<evidence type="ECO:0000313" key="2">
    <source>
        <dbReference type="Proteomes" id="UP000241803"/>
    </source>
</evidence>
<sequence>MRFVDNTFIDLPDGWEDRAESATEALVDGTIVADDRSSVWKALKESLEELSNGRCWYCETNIPRTDNAVDHYRPKGKVQGVEFSEDEKTLARYNLNPEHSGYKWAAFKHENFRFSCQHCNEYRKDLQGTGGGKWNYFPLVNEPERAYDELDEDNEVPVLLDPCKRLEWRLLSYDKSGVPFSRFEKDSPEDIKVRLSIRLYHLDQKRLNEGRVGQWRLFKPLIDDAKKWYLKKLRQDQGADACFEKELRKVGMWFHPKSKNTYLGFLVYQLEQDKDKDTLHPWIGELIRTVG</sequence>
<protein>
    <recommendedName>
        <fullName evidence="3">HNH endonuclease</fullName>
    </recommendedName>
</protein>
<evidence type="ECO:0000313" key="1">
    <source>
        <dbReference type="EMBL" id="PSV44882.1"/>
    </source>
</evidence>
<evidence type="ECO:0008006" key="3">
    <source>
        <dbReference type="Google" id="ProtNLM"/>
    </source>
</evidence>
<dbReference type="RefSeq" id="WP_107255004.1">
    <property type="nucleotide sequence ID" value="NZ_PYOC01000008.1"/>
</dbReference>
<dbReference type="Gene3D" id="1.10.30.50">
    <property type="match status" value="1"/>
</dbReference>
<keyword evidence="2" id="KW-1185">Reference proteome</keyword>
<dbReference type="Proteomes" id="UP000241803">
    <property type="component" value="Unassembled WGS sequence"/>
</dbReference>
<dbReference type="AlphaFoldDB" id="A0A2T3L5A7"/>
<dbReference type="EMBL" id="PYOC01000008">
    <property type="protein sequence ID" value="PSV44882.1"/>
    <property type="molecule type" value="Genomic_DNA"/>
</dbReference>
<name>A0A2T3L5A7_9GAMM</name>
<reference evidence="1 2" key="1">
    <citation type="submission" date="2018-03" db="EMBL/GenBank/DDBJ databases">
        <title>Whole genome sequencing of Histamine producing bacteria.</title>
        <authorList>
            <person name="Butler K."/>
        </authorList>
    </citation>
    <scope>NUCLEOTIDE SEQUENCE [LARGE SCALE GENOMIC DNA]</scope>
    <source>
        <strain evidence="1 2">ATCC 19614</strain>
    </source>
</reference>
<gene>
    <name evidence="1" type="ORF">C9J47_19570</name>
</gene>
<comment type="caution">
    <text evidence="1">The sequence shown here is derived from an EMBL/GenBank/DDBJ whole genome shotgun (WGS) entry which is preliminary data.</text>
</comment>
<accession>A0A2T3L5A7</accession>
<proteinExistence type="predicted"/>
<organism evidence="1 2">
    <name type="scientific">Photobacterium indicum</name>
    <dbReference type="NCBI Taxonomy" id="81447"/>
    <lineage>
        <taxon>Bacteria</taxon>
        <taxon>Pseudomonadati</taxon>
        <taxon>Pseudomonadota</taxon>
        <taxon>Gammaproteobacteria</taxon>
        <taxon>Vibrionales</taxon>
        <taxon>Vibrionaceae</taxon>
        <taxon>Photobacterium</taxon>
    </lineage>
</organism>